<sequence>MAIAIDVRGVRSAGYRFAVSPLAELCAVLHVIAEPGHHPEQREWISSAVDRLPVELVHELRRMDYLFRTSRPDMFLPHQPGASVAGELDALDRLSDEAWVSSALLTSSCGSIPLVDGAASPLSDAGVRRIALDRARARGARAARFAENVLTDPPEVRRAVRALFEGCESAFFATVWQRVEPQLARDVRRKRDLLRATSAPGPTLAEVSPWIGLSDDGSRLLVDKVQDGFATAVGTGVTFLPSVFGSPHLLVVHAPAPAPVIQYPVPGVSPGPGPDSTQVRRRLRALDNPIRLRLARSLARGPRTTSELAELWNYSSAEVSRHLAVLKEAGLASSERQGRHVVHALDVAVLRGLGDDLHAAFLR</sequence>
<accession>A0A853AY08</accession>
<dbReference type="SUPFAM" id="SSF46785">
    <property type="entry name" value="Winged helix' DNA-binding domain"/>
    <property type="match status" value="1"/>
</dbReference>
<gene>
    <name evidence="5" type="ORF">HNR02_000893</name>
</gene>
<dbReference type="InterPro" id="IPR051081">
    <property type="entry name" value="HTH_MetalResp_TranReg"/>
</dbReference>
<dbReference type="GO" id="GO:0003700">
    <property type="term" value="F:DNA-binding transcription factor activity"/>
    <property type="evidence" value="ECO:0007669"/>
    <property type="project" value="InterPro"/>
</dbReference>
<comment type="caution">
    <text evidence="5">The sequence shown here is derived from an EMBL/GenBank/DDBJ whole genome shotgun (WGS) entry which is preliminary data.</text>
</comment>
<keyword evidence="6" id="KW-1185">Reference proteome</keyword>
<keyword evidence="3" id="KW-0804">Transcription</keyword>
<dbReference type="PANTHER" id="PTHR33154">
    <property type="entry name" value="TRANSCRIPTIONAL REGULATOR, ARSR FAMILY"/>
    <property type="match status" value="1"/>
</dbReference>
<evidence type="ECO:0000313" key="6">
    <source>
        <dbReference type="Proteomes" id="UP000549616"/>
    </source>
</evidence>
<dbReference type="InterPro" id="IPR036390">
    <property type="entry name" value="WH_DNA-bd_sf"/>
</dbReference>
<dbReference type="SMART" id="SM00418">
    <property type="entry name" value="HTH_ARSR"/>
    <property type="match status" value="1"/>
</dbReference>
<evidence type="ECO:0000313" key="5">
    <source>
        <dbReference type="EMBL" id="NYI87570.1"/>
    </source>
</evidence>
<dbReference type="EMBL" id="JACCFK010000001">
    <property type="protein sequence ID" value="NYI87570.1"/>
    <property type="molecule type" value="Genomic_DNA"/>
</dbReference>
<dbReference type="Proteomes" id="UP000549616">
    <property type="component" value="Unassembled WGS sequence"/>
</dbReference>
<evidence type="ECO:0000256" key="2">
    <source>
        <dbReference type="ARBA" id="ARBA00023125"/>
    </source>
</evidence>
<evidence type="ECO:0000256" key="3">
    <source>
        <dbReference type="ARBA" id="ARBA00023163"/>
    </source>
</evidence>
<dbReference type="GO" id="GO:0003677">
    <property type="term" value="F:DNA binding"/>
    <property type="evidence" value="ECO:0007669"/>
    <property type="project" value="UniProtKB-KW"/>
</dbReference>
<organism evidence="5 6">
    <name type="scientific">Amycolatopsis endophytica</name>
    <dbReference type="NCBI Taxonomy" id="860233"/>
    <lineage>
        <taxon>Bacteria</taxon>
        <taxon>Bacillati</taxon>
        <taxon>Actinomycetota</taxon>
        <taxon>Actinomycetes</taxon>
        <taxon>Pseudonocardiales</taxon>
        <taxon>Pseudonocardiaceae</taxon>
        <taxon>Amycolatopsis</taxon>
    </lineage>
</organism>
<evidence type="ECO:0000259" key="4">
    <source>
        <dbReference type="PROSITE" id="PS50987"/>
    </source>
</evidence>
<keyword evidence="2 5" id="KW-0238">DNA-binding</keyword>
<name>A0A853AY08_9PSEU</name>
<dbReference type="RefSeq" id="WP_179771947.1">
    <property type="nucleotide sequence ID" value="NZ_JACCFK010000001.1"/>
</dbReference>
<evidence type="ECO:0000256" key="1">
    <source>
        <dbReference type="ARBA" id="ARBA00023015"/>
    </source>
</evidence>
<dbReference type="Pfam" id="PF01022">
    <property type="entry name" value="HTH_5"/>
    <property type="match status" value="1"/>
</dbReference>
<dbReference type="InterPro" id="IPR011991">
    <property type="entry name" value="ArsR-like_HTH"/>
</dbReference>
<dbReference type="CDD" id="cd00090">
    <property type="entry name" value="HTH_ARSR"/>
    <property type="match status" value="1"/>
</dbReference>
<dbReference type="Gene3D" id="1.10.10.10">
    <property type="entry name" value="Winged helix-like DNA-binding domain superfamily/Winged helix DNA-binding domain"/>
    <property type="match status" value="1"/>
</dbReference>
<dbReference type="PROSITE" id="PS50987">
    <property type="entry name" value="HTH_ARSR_2"/>
    <property type="match status" value="1"/>
</dbReference>
<reference evidence="5 6" key="1">
    <citation type="submission" date="2020-07" db="EMBL/GenBank/DDBJ databases">
        <title>Sequencing the genomes of 1000 actinobacteria strains.</title>
        <authorList>
            <person name="Klenk H.-P."/>
        </authorList>
    </citation>
    <scope>NUCLEOTIDE SEQUENCE [LARGE SCALE GENOMIC DNA]</scope>
    <source>
        <strain evidence="5 6">DSM 104006</strain>
    </source>
</reference>
<protein>
    <submittedName>
        <fullName evidence="5">DNA-binding transcriptional ArsR family regulator</fullName>
    </submittedName>
</protein>
<dbReference type="PANTHER" id="PTHR33154:SF33">
    <property type="entry name" value="TRANSCRIPTIONAL REPRESSOR SDPR"/>
    <property type="match status" value="1"/>
</dbReference>
<dbReference type="InterPro" id="IPR001845">
    <property type="entry name" value="HTH_ArsR_DNA-bd_dom"/>
</dbReference>
<dbReference type="Pfam" id="PF19361">
    <property type="entry name" value="DUF5937"/>
    <property type="match status" value="1"/>
</dbReference>
<dbReference type="PRINTS" id="PR00778">
    <property type="entry name" value="HTHARSR"/>
</dbReference>
<keyword evidence="1" id="KW-0805">Transcription regulation</keyword>
<dbReference type="InterPro" id="IPR036388">
    <property type="entry name" value="WH-like_DNA-bd_sf"/>
</dbReference>
<feature type="domain" description="HTH arsR-type" evidence="4">
    <location>
        <begin position="271"/>
        <end position="363"/>
    </location>
</feature>
<dbReference type="AlphaFoldDB" id="A0A853AY08"/>
<dbReference type="InterPro" id="IPR045981">
    <property type="entry name" value="DUF5937"/>
</dbReference>
<dbReference type="NCBIfam" id="NF033788">
    <property type="entry name" value="HTH_metalloreg"/>
    <property type="match status" value="1"/>
</dbReference>
<proteinExistence type="predicted"/>